<gene>
    <name evidence="1" type="ORF">HINF_LOCUS18330</name>
</gene>
<reference evidence="1 2" key="1">
    <citation type="submission" date="2024-07" db="EMBL/GenBank/DDBJ databases">
        <authorList>
            <person name="Akdeniz Z."/>
        </authorList>
    </citation>
    <scope>NUCLEOTIDE SEQUENCE [LARGE SCALE GENOMIC DNA]</scope>
</reference>
<sequence length="812" mass="86738">MLIFISILTEQTCNNLYSRQITVQYCEKQKMVIDQTIILTQSFNTSFTFFLHSEVAKNLKIHADITAPSFSTFSMTGNLVVENCVIKVKATSESSALLSLAARVVQVVDSILRANFISAGIYGTLNAAGLSINAFSIKVIKVNLTVDMNTNIGDISGIASNCQTIALQQLRGFFTMLTNSTTNSTCGAISAVAQNAAITISNSTLTGNMYAAADNGYLVGAGINVTIDISDDSLITITGPQTNNTAHFWSCSGFCERPLPITTVLPVSAVTQIGSSSSCVLTQGTPADNSEIVFDPDKNLSFQGNFSVFGQAASVSNLKVSGRYKVTGELGSYANVFGSNMTEALVLRKIVIQVSISTLAQCKLNLVTNSISAPFTINSFLANGSFQTEFQTFNAISVAAAASYTADQASVIINYQMTGEVSANSALSTLGVQVVKFIDLSVKNSQFTVNSFFSTQNGIIIGKANEDQNVACDGQFYFINIAVKKYFNSENMALPTGIIFNLIVGNNLTIVNFTLSHFSQSKAQQTCSQTIFGNVIVPTMQTLQSNISQTVYLFSVQRLGFITFNYGSSNQNMFVLISKVIYRLLANLTSDSTDIGMLGVADYTANYQYSSVVLDKCNISVQISCPAVQYAGAIVGCAYMYIQAQYSIISDSFINTGLNIGAVFGVVLSGRISSTSVTGFETLAGQSSLVQTCTKFIDLINLLLNSIQLTSGGFLINSALNAKVTINKIITNNCSFSSKENVGVLFNIFSGKCTVLNAQIQIKAAKSTAVNSFVSGSVQISGSKVETTGECFAFVDGKCPDKWVLGGDKTFS</sequence>
<organism evidence="1 2">
    <name type="scientific">Hexamita inflata</name>
    <dbReference type="NCBI Taxonomy" id="28002"/>
    <lineage>
        <taxon>Eukaryota</taxon>
        <taxon>Metamonada</taxon>
        <taxon>Diplomonadida</taxon>
        <taxon>Hexamitidae</taxon>
        <taxon>Hexamitinae</taxon>
        <taxon>Hexamita</taxon>
    </lineage>
</organism>
<evidence type="ECO:0000313" key="1">
    <source>
        <dbReference type="EMBL" id="CAL6003294.1"/>
    </source>
</evidence>
<protein>
    <submittedName>
        <fullName evidence="1">Hypothetical_protein</fullName>
    </submittedName>
</protein>
<name>A0ABP1HW06_9EUKA</name>
<keyword evidence="2" id="KW-1185">Reference proteome</keyword>
<dbReference type="EMBL" id="CAXDID020000047">
    <property type="protein sequence ID" value="CAL6003294.1"/>
    <property type="molecule type" value="Genomic_DNA"/>
</dbReference>
<dbReference type="Proteomes" id="UP001642409">
    <property type="component" value="Unassembled WGS sequence"/>
</dbReference>
<comment type="caution">
    <text evidence="1">The sequence shown here is derived from an EMBL/GenBank/DDBJ whole genome shotgun (WGS) entry which is preliminary data.</text>
</comment>
<accession>A0ABP1HW06</accession>
<proteinExistence type="predicted"/>
<evidence type="ECO:0000313" key="2">
    <source>
        <dbReference type="Proteomes" id="UP001642409"/>
    </source>
</evidence>